<dbReference type="SUPFAM" id="SSF55729">
    <property type="entry name" value="Acyl-CoA N-acyltransferases (Nat)"/>
    <property type="match status" value="1"/>
</dbReference>
<comment type="caution">
    <text evidence="2">The sequence shown here is derived from an EMBL/GenBank/DDBJ whole genome shotgun (WGS) entry which is preliminary data.</text>
</comment>
<dbReference type="Pfam" id="PF00583">
    <property type="entry name" value="Acetyltransf_1"/>
    <property type="match status" value="1"/>
</dbReference>
<proteinExistence type="predicted"/>
<keyword evidence="3" id="KW-1185">Reference proteome</keyword>
<dbReference type="PANTHER" id="PTHR47370:SF6">
    <property type="entry name" value="N-ACETYLTRANSFERASE HLS1-RELATED"/>
    <property type="match status" value="1"/>
</dbReference>
<evidence type="ECO:0000313" key="2">
    <source>
        <dbReference type="EMBL" id="CAK9157463.1"/>
    </source>
</evidence>
<dbReference type="AlphaFoldDB" id="A0ABC8SKP4"/>
<gene>
    <name evidence="2" type="ORF">ILEXP_LOCUS26021</name>
</gene>
<dbReference type="Proteomes" id="UP001642360">
    <property type="component" value="Unassembled WGS sequence"/>
</dbReference>
<evidence type="ECO:0000259" key="1">
    <source>
        <dbReference type="PROSITE" id="PS51186"/>
    </source>
</evidence>
<dbReference type="PROSITE" id="PS51186">
    <property type="entry name" value="GNAT"/>
    <property type="match status" value="1"/>
</dbReference>
<reference evidence="2 3" key="1">
    <citation type="submission" date="2024-02" db="EMBL/GenBank/DDBJ databases">
        <authorList>
            <person name="Vignale AGUSTIN F."/>
            <person name="Sosa J E."/>
            <person name="Modenutti C."/>
        </authorList>
    </citation>
    <scope>NUCLEOTIDE SEQUENCE [LARGE SCALE GENOMIC DNA]</scope>
</reference>
<dbReference type="InterPro" id="IPR052810">
    <property type="entry name" value="Plant_NAT"/>
</dbReference>
<dbReference type="Gene3D" id="3.40.630.30">
    <property type="match status" value="1"/>
</dbReference>
<dbReference type="InterPro" id="IPR016181">
    <property type="entry name" value="Acyl_CoA_acyltransferase"/>
</dbReference>
<organism evidence="2 3">
    <name type="scientific">Ilex paraguariensis</name>
    <name type="common">yerba mate</name>
    <dbReference type="NCBI Taxonomy" id="185542"/>
    <lineage>
        <taxon>Eukaryota</taxon>
        <taxon>Viridiplantae</taxon>
        <taxon>Streptophyta</taxon>
        <taxon>Embryophyta</taxon>
        <taxon>Tracheophyta</taxon>
        <taxon>Spermatophyta</taxon>
        <taxon>Magnoliopsida</taxon>
        <taxon>eudicotyledons</taxon>
        <taxon>Gunneridae</taxon>
        <taxon>Pentapetalae</taxon>
        <taxon>asterids</taxon>
        <taxon>campanulids</taxon>
        <taxon>Aquifoliales</taxon>
        <taxon>Aquifoliaceae</taxon>
        <taxon>Ilex</taxon>
    </lineage>
</organism>
<dbReference type="CDD" id="cd04301">
    <property type="entry name" value="NAT_SF"/>
    <property type="match status" value="1"/>
</dbReference>
<dbReference type="FunFam" id="3.40.630.30:FF:000116">
    <property type="entry name" value="Putative N-acetyltransferase HLS1"/>
    <property type="match status" value="1"/>
</dbReference>
<protein>
    <recommendedName>
        <fullName evidence="1">N-acetyltransferase domain-containing protein</fullName>
    </recommendedName>
</protein>
<dbReference type="EMBL" id="CAUOFW020003003">
    <property type="protein sequence ID" value="CAK9157463.1"/>
    <property type="molecule type" value="Genomic_DNA"/>
</dbReference>
<feature type="domain" description="N-acetyltransferase" evidence="1">
    <location>
        <begin position="22"/>
        <end position="190"/>
    </location>
</feature>
<dbReference type="PANTHER" id="PTHR47370">
    <property type="entry name" value="ACYL-COA N-ACYLTRANSFERASES (NAT) SUPERFAMILY PROTEIN"/>
    <property type="match status" value="1"/>
</dbReference>
<accession>A0ABC8SKP4</accession>
<name>A0ABC8SKP4_9AQUA</name>
<dbReference type="InterPro" id="IPR000182">
    <property type="entry name" value="GNAT_dom"/>
</dbReference>
<sequence length="412" mass="46664">MSLKIAEESLPNPLVGMVECLVVVREYDEKRDKVAVEELERRCQFGQPGKPSIIIDLMGDPISRLRNFPSHVMMVAEYGKEREIAGIISGGIKTVRRAKKDMNDFPVYVKLACILGLRVSPTHRRLGIGTKLVQHLEEWCRKNGADYTYMATDCSNLPSIDLFTVKCEYVKFRTPAMLVHPVHAHYKPLDPGVAIVQVPPRLAELIYSRIFANSEFFPKDIDFILNNKLNLGTFMALPKKSLPICDSKTDILPQSFAILSVWNTKEVFKLVVKGVSALTYAFCMGTWVLDTLMPWLKLPSIPNIFSPFGIYFLYGLHMEGKGASRLMRCLCTFVHNMARDDTDCGALVAEVGKRDPLIEAIPHWKKFSWDEDVWCIKRLKAVKQEDEESCGPSDLIKSRPSSSVIFVDPRDF</sequence>
<evidence type="ECO:0000313" key="3">
    <source>
        <dbReference type="Proteomes" id="UP001642360"/>
    </source>
</evidence>